<dbReference type="PROSITE" id="PS00599">
    <property type="entry name" value="AA_TRANSFER_CLASS_2"/>
    <property type="match status" value="1"/>
</dbReference>
<evidence type="ECO:0000256" key="1">
    <source>
        <dbReference type="ARBA" id="ARBA00001933"/>
    </source>
</evidence>
<evidence type="ECO:0000256" key="5">
    <source>
        <dbReference type="RuleBase" id="RU003693"/>
    </source>
</evidence>
<dbReference type="InterPro" id="IPR015422">
    <property type="entry name" value="PyrdxlP-dep_Trfase_small"/>
</dbReference>
<evidence type="ECO:0000256" key="3">
    <source>
        <dbReference type="ARBA" id="ARBA00022679"/>
    </source>
</evidence>
<comment type="cofactor">
    <cofactor evidence="1 5">
        <name>pyridoxal 5'-phosphate</name>
        <dbReference type="ChEBI" id="CHEBI:597326"/>
    </cofactor>
</comment>
<dbReference type="OrthoDB" id="9813612at2"/>
<evidence type="ECO:0000313" key="7">
    <source>
        <dbReference type="EMBL" id="ASQ29974.1"/>
    </source>
</evidence>
<gene>
    <name evidence="7" type="ORF">CAV_0303</name>
</gene>
<comment type="similarity">
    <text evidence="5">Belongs to the class-II pyridoxal-phosphate-dependent aminotransferase family.</text>
</comment>
<dbReference type="Proteomes" id="UP000201169">
    <property type="component" value="Chromosome"/>
</dbReference>
<dbReference type="AlphaFoldDB" id="A0A222MV91"/>
<dbReference type="CDD" id="cd00609">
    <property type="entry name" value="AAT_like"/>
    <property type="match status" value="1"/>
</dbReference>
<dbReference type="EMBL" id="CP022347">
    <property type="protein sequence ID" value="ASQ29974.1"/>
    <property type="molecule type" value="Genomic_DNA"/>
</dbReference>
<evidence type="ECO:0000259" key="6">
    <source>
        <dbReference type="Pfam" id="PF00155"/>
    </source>
</evidence>
<dbReference type="InterPro" id="IPR015421">
    <property type="entry name" value="PyrdxlP-dep_Trfase_major"/>
</dbReference>
<dbReference type="PANTHER" id="PTHR42885:SF2">
    <property type="entry name" value="HISTIDINOL-PHOSPHATE AMINOTRANSFERASE"/>
    <property type="match status" value="1"/>
</dbReference>
<name>A0A222MV91_9BACT</name>
<dbReference type="GO" id="GO:0030170">
    <property type="term" value="F:pyridoxal phosphate binding"/>
    <property type="evidence" value="ECO:0007669"/>
    <property type="project" value="InterPro"/>
</dbReference>
<dbReference type="KEGG" id="cavi:CAV_0303"/>
<dbReference type="PANTHER" id="PTHR42885">
    <property type="entry name" value="HISTIDINOL-PHOSPHATE AMINOTRANSFERASE-RELATED"/>
    <property type="match status" value="1"/>
</dbReference>
<feature type="domain" description="Aminotransferase class I/classII large" evidence="6">
    <location>
        <begin position="30"/>
        <end position="349"/>
    </location>
</feature>
<dbReference type="Gene3D" id="3.40.640.10">
    <property type="entry name" value="Type I PLP-dependent aspartate aminotransferase-like (Major domain)"/>
    <property type="match status" value="1"/>
</dbReference>
<dbReference type="InterPro" id="IPR015424">
    <property type="entry name" value="PyrdxlP-dep_Trfase"/>
</dbReference>
<dbReference type="RefSeq" id="WP_094324760.1">
    <property type="nucleotide sequence ID" value="NZ_CP022347.1"/>
</dbReference>
<evidence type="ECO:0000313" key="8">
    <source>
        <dbReference type="Proteomes" id="UP000201169"/>
    </source>
</evidence>
<accession>A0A222MV91</accession>
<reference evidence="7 8" key="1">
    <citation type="submission" date="2017-07" db="EMBL/GenBank/DDBJ databases">
        <title>Analysis of two Campylobacter avium genomes and identification of a novel hippuricase gene.</title>
        <authorList>
            <person name="Miller W.G."/>
            <person name="Chapman M.H."/>
            <person name="Yee E."/>
            <person name="Revez J."/>
            <person name="Bono J.L."/>
            <person name="Rossi M."/>
        </authorList>
    </citation>
    <scope>NUCLEOTIDE SEQUENCE [LARGE SCALE GENOMIC DNA]</scope>
    <source>
        <strain evidence="7 8">LMG 24591</strain>
    </source>
</reference>
<proteinExistence type="inferred from homology"/>
<dbReference type="InterPro" id="IPR001917">
    <property type="entry name" value="Aminotrans_II_pyridoxalP_BS"/>
</dbReference>
<dbReference type="SUPFAM" id="SSF53383">
    <property type="entry name" value="PLP-dependent transferases"/>
    <property type="match status" value="1"/>
</dbReference>
<keyword evidence="4 5" id="KW-0663">Pyridoxal phosphate</keyword>
<evidence type="ECO:0000256" key="2">
    <source>
        <dbReference type="ARBA" id="ARBA00022576"/>
    </source>
</evidence>
<keyword evidence="8" id="KW-1185">Reference proteome</keyword>
<dbReference type="InterPro" id="IPR004839">
    <property type="entry name" value="Aminotransferase_I/II_large"/>
</dbReference>
<dbReference type="Pfam" id="PF00155">
    <property type="entry name" value="Aminotran_1_2"/>
    <property type="match status" value="1"/>
</dbReference>
<evidence type="ECO:0000256" key="4">
    <source>
        <dbReference type="ARBA" id="ARBA00022898"/>
    </source>
</evidence>
<protein>
    <submittedName>
        <fullName evidence="7">Aminotransferase</fullName>
    </submittedName>
</protein>
<organism evidence="7 8">
    <name type="scientific">Campylobacter avium LMG 24591</name>
    <dbReference type="NCBI Taxonomy" id="522484"/>
    <lineage>
        <taxon>Bacteria</taxon>
        <taxon>Pseudomonadati</taxon>
        <taxon>Campylobacterota</taxon>
        <taxon>Epsilonproteobacteria</taxon>
        <taxon>Campylobacterales</taxon>
        <taxon>Campylobacteraceae</taxon>
        <taxon>Campylobacter</taxon>
    </lineage>
</organism>
<dbReference type="Gene3D" id="3.90.1150.10">
    <property type="entry name" value="Aspartate Aminotransferase, domain 1"/>
    <property type="match status" value="1"/>
</dbReference>
<keyword evidence="2 7" id="KW-0032">Aminotransferase</keyword>
<sequence length="368" mass="42196">MRANKNIQLLKPYVSIPHKVWNLEDTENALKLDWNEATVPPSALVFEKVNEFLQNSQVNWYPNTKNTKLLKALAAYTKQSDDCVEIFAGSDAAHELIIDVFLDKDEIIGIVAPTYDNFRARANGVGIKTLNFLLDENFNIDFSALSEFILKHKIKLLYICNPNNPTGVLYDKEKLKNLILSHMDTMFLVDEAYYEFANESLCELCKSCKNLIITRTFSKAFALASFRIGYIVSHSENIEYINKLRNPKSVSALSQVAALAALKDLDYMRAYVIEVSCARDEFLNFIFSRSKQEGLYKSYANFVLIRAENIAELVKFLQDSHIYIRDYTHIIQNAARVSIGTREQMQKLILEIEDFIRLNGASSEIFYL</sequence>
<keyword evidence="3 7" id="KW-0808">Transferase</keyword>
<dbReference type="GO" id="GO:0008483">
    <property type="term" value="F:transaminase activity"/>
    <property type="evidence" value="ECO:0007669"/>
    <property type="project" value="UniProtKB-KW"/>
</dbReference>